<protein>
    <submittedName>
        <fullName evidence="6">Uncharacterized protein</fullName>
    </submittedName>
</protein>
<evidence type="ECO:0000256" key="3">
    <source>
        <dbReference type="ARBA" id="ARBA00023069"/>
    </source>
</evidence>
<comment type="subcellular location">
    <subcellularLocation>
        <location evidence="1">Cytoplasm</location>
        <location evidence="1">Cytoskeleton</location>
        <location evidence="1">Cilium axoneme</location>
    </subcellularLocation>
</comment>
<evidence type="ECO:0000313" key="6">
    <source>
        <dbReference type="EMBL" id="VEL09496.1"/>
    </source>
</evidence>
<keyword evidence="2" id="KW-0963">Cytoplasm</keyword>
<dbReference type="PANTHER" id="PTHR13159">
    <property type="entry name" value="RADIAL SPOKEHEAD-RELATED"/>
    <property type="match status" value="1"/>
</dbReference>
<accession>A0A3S5A7Z9</accession>
<evidence type="ECO:0000256" key="1">
    <source>
        <dbReference type="ARBA" id="ARBA00004430"/>
    </source>
</evidence>
<dbReference type="GO" id="GO:0035082">
    <property type="term" value="P:axoneme assembly"/>
    <property type="evidence" value="ECO:0007669"/>
    <property type="project" value="TreeGrafter"/>
</dbReference>
<organism evidence="6 7">
    <name type="scientific">Protopolystoma xenopodis</name>
    <dbReference type="NCBI Taxonomy" id="117903"/>
    <lineage>
        <taxon>Eukaryota</taxon>
        <taxon>Metazoa</taxon>
        <taxon>Spiralia</taxon>
        <taxon>Lophotrochozoa</taxon>
        <taxon>Platyhelminthes</taxon>
        <taxon>Monogenea</taxon>
        <taxon>Polyopisthocotylea</taxon>
        <taxon>Polystomatidea</taxon>
        <taxon>Polystomatidae</taxon>
        <taxon>Protopolystoma</taxon>
    </lineage>
</organism>
<dbReference type="GO" id="GO:0060294">
    <property type="term" value="P:cilium movement involved in cell motility"/>
    <property type="evidence" value="ECO:0007669"/>
    <property type="project" value="InterPro"/>
</dbReference>
<evidence type="ECO:0000256" key="4">
    <source>
        <dbReference type="ARBA" id="ARBA00023212"/>
    </source>
</evidence>
<evidence type="ECO:0000313" key="7">
    <source>
        <dbReference type="Proteomes" id="UP000784294"/>
    </source>
</evidence>
<keyword evidence="3" id="KW-0969">Cilium</keyword>
<sequence length="234" mass="25424">MLPAEDFAPPELVELLFIGNWVHYRPCINRQGRCNWVTKARSTRAFTESLEEGQIMADELIDLVRISAGDTWFRRQLKQRMENGSMQLANMDVNTVEEIGAWLTNLYASKANDEGLGEEGNEDEEVDLEEPEEMPGILGPIDEDAPLVPIGHVGLPDGRLGNLAVRKSGSSGGASGGSALSRGQISAAGQPLPAWRSRASTVLLPSNCTITIISNNRWPGANTLAKGALLLNRF</sequence>
<dbReference type="Pfam" id="PF04712">
    <property type="entry name" value="Radial_spoke"/>
    <property type="match status" value="1"/>
</dbReference>
<dbReference type="Proteomes" id="UP000784294">
    <property type="component" value="Unassembled WGS sequence"/>
</dbReference>
<gene>
    <name evidence="6" type="ORF">PXEA_LOCUS2936</name>
</gene>
<name>A0A3S5A7Z9_9PLAT</name>
<dbReference type="InterPro" id="IPR006802">
    <property type="entry name" value="Radial_spoke"/>
</dbReference>
<keyword evidence="4" id="KW-0206">Cytoskeleton</keyword>
<dbReference type="EMBL" id="CAAALY010006481">
    <property type="protein sequence ID" value="VEL09496.1"/>
    <property type="molecule type" value="Genomic_DNA"/>
</dbReference>
<evidence type="ECO:0000256" key="5">
    <source>
        <dbReference type="ARBA" id="ARBA00023273"/>
    </source>
</evidence>
<dbReference type="GO" id="GO:0001534">
    <property type="term" value="C:radial spoke"/>
    <property type="evidence" value="ECO:0007669"/>
    <property type="project" value="InterPro"/>
</dbReference>
<proteinExistence type="predicted"/>
<keyword evidence="5" id="KW-0966">Cell projection</keyword>
<reference evidence="6" key="1">
    <citation type="submission" date="2018-11" db="EMBL/GenBank/DDBJ databases">
        <authorList>
            <consortium name="Pathogen Informatics"/>
        </authorList>
    </citation>
    <scope>NUCLEOTIDE SEQUENCE</scope>
</reference>
<comment type="caution">
    <text evidence="6">The sequence shown here is derived from an EMBL/GenBank/DDBJ whole genome shotgun (WGS) entry which is preliminary data.</text>
</comment>
<dbReference type="OrthoDB" id="6273417at2759"/>
<evidence type="ECO:0000256" key="2">
    <source>
        <dbReference type="ARBA" id="ARBA00022490"/>
    </source>
</evidence>
<keyword evidence="7" id="KW-1185">Reference proteome</keyword>
<dbReference type="PANTHER" id="PTHR13159:SF0">
    <property type="entry name" value="RADIAL SPOKE HEAD 6 HOMOLOG A"/>
    <property type="match status" value="1"/>
</dbReference>
<dbReference type="AlphaFoldDB" id="A0A3S5A7Z9"/>